<keyword evidence="1" id="KW-1133">Transmembrane helix</keyword>
<feature type="transmembrane region" description="Helical" evidence="1">
    <location>
        <begin position="12"/>
        <end position="33"/>
    </location>
</feature>
<reference evidence="3" key="1">
    <citation type="submission" date="2016-10" db="EMBL/GenBank/DDBJ databases">
        <authorList>
            <person name="Varghese N."/>
            <person name="Submissions S."/>
        </authorList>
    </citation>
    <scope>NUCLEOTIDE SEQUENCE [LARGE SCALE GENOMIC DNA]</scope>
    <source>
        <strain evidence="3">DSM 22251</strain>
    </source>
</reference>
<organism evidence="2 3">
    <name type="scientific">Kaistella treverensis</name>
    <dbReference type="NCBI Taxonomy" id="631455"/>
    <lineage>
        <taxon>Bacteria</taxon>
        <taxon>Pseudomonadati</taxon>
        <taxon>Bacteroidota</taxon>
        <taxon>Flavobacteriia</taxon>
        <taxon>Flavobacteriales</taxon>
        <taxon>Weeksellaceae</taxon>
        <taxon>Chryseobacterium group</taxon>
        <taxon>Kaistella</taxon>
    </lineage>
</organism>
<protein>
    <submittedName>
        <fullName evidence="2">Uncharacterized protein</fullName>
    </submittedName>
</protein>
<sequence length="186" mass="22487">MNEEFEVYYNKTRLFFLLAVSLFCLLLILWTFANVDTLTQKKPNGIFIYRWVGYLFYEKPMLLKFFNSMVFLLFSYGLIITIKKLQKRKVVLRNLKNQLYIDKKLIISFDEVKDINVLDYNANEKYIRIYLTNPEKYINSKNKSIQKYILKSNYRRFGTPLLINMSFYGESPEIIKNKILKLKNYR</sequence>
<dbReference type="RefSeq" id="WP_143068774.1">
    <property type="nucleotide sequence ID" value="NZ_FORQ01000004.1"/>
</dbReference>
<dbReference type="Proteomes" id="UP000242560">
    <property type="component" value="Unassembled WGS sequence"/>
</dbReference>
<evidence type="ECO:0000313" key="3">
    <source>
        <dbReference type="Proteomes" id="UP000242560"/>
    </source>
</evidence>
<gene>
    <name evidence="2" type="ORF">SAMN05421638_2196</name>
</gene>
<evidence type="ECO:0000256" key="1">
    <source>
        <dbReference type="SAM" id="Phobius"/>
    </source>
</evidence>
<keyword evidence="1" id="KW-0812">Transmembrane</keyword>
<feature type="transmembrane region" description="Helical" evidence="1">
    <location>
        <begin position="61"/>
        <end position="82"/>
    </location>
</feature>
<dbReference type="AlphaFoldDB" id="A0A1I3NNL9"/>
<dbReference type="NCBIfam" id="NF041635">
    <property type="entry name" value="STM3941_fam"/>
    <property type="match status" value="1"/>
</dbReference>
<accession>A0A1I3NNL9</accession>
<proteinExistence type="predicted"/>
<keyword evidence="3" id="KW-1185">Reference proteome</keyword>
<keyword evidence="1" id="KW-0472">Membrane</keyword>
<name>A0A1I3NNL9_9FLAO</name>
<dbReference type="InterPro" id="IPR048136">
    <property type="entry name" value="STM3941-like"/>
</dbReference>
<evidence type="ECO:0000313" key="2">
    <source>
        <dbReference type="EMBL" id="SFJ10913.1"/>
    </source>
</evidence>
<dbReference type="EMBL" id="FORQ01000004">
    <property type="protein sequence ID" value="SFJ10913.1"/>
    <property type="molecule type" value="Genomic_DNA"/>
</dbReference>